<evidence type="ECO:0000313" key="2">
    <source>
        <dbReference type="Proteomes" id="UP000830583"/>
    </source>
</evidence>
<reference evidence="1" key="1">
    <citation type="submission" date="2022-04" db="EMBL/GenBank/DDBJ databases">
        <title>Consumption of N2O by Flavobacterium azooxidireducens sp. nov. isolated from Decomposing Leaf Litter of Phragmites australis (Cav.).</title>
        <authorList>
            <person name="Behrendt U."/>
            <person name="Spanner T."/>
            <person name="Augustin J."/>
            <person name="Horn M.A."/>
            <person name="Kolb S."/>
            <person name="Ulrich A."/>
        </authorList>
    </citation>
    <scope>NUCLEOTIDE SEQUENCE</scope>
    <source>
        <strain evidence="1">IGB 4-14</strain>
    </source>
</reference>
<proteinExistence type="predicted"/>
<dbReference type="RefSeq" id="WP_248433620.1">
    <property type="nucleotide sequence ID" value="NZ_CP096205.1"/>
</dbReference>
<organism evidence="1 2">
    <name type="scientific">Flavobacterium azooxidireducens</name>
    <dbReference type="NCBI Taxonomy" id="1871076"/>
    <lineage>
        <taxon>Bacteria</taxon>
        <taxon>Pseudomonadati</taxon>
        <taxon>Bacteroidota</taxon>
        <taxon>Flavobacteriia</taxon>
        <taxon>Flavobacteriales</taxon>
        <taxon>Flavobacteriaceae</taxon>
        <taxon>Flavobacterium</taxon>
    </lineage>
</organism>
<evidence type="ECO:0000313" key="1">
    <source>
        <dbReference type="EMBL" id="UPQ78672.1"/>
    </source>
</evidence>
<dbReference type="Proteomes" id="UP000830583">
    <property type="component" value="Chromosome"/>
</dbReference>
<accession>A0ABY4KD05</accession>
<dbReference type="EMBL" id="CP096205">
    <property type="protein sequence ID" value="UPQ78672.1"/>
    <property type="molecule type" value="Genomic_DNA"/>
</dbReference>
<keyword evidence="2" id="KW-1185">Reference proteome</keyword>
<name>A0ABY4KD05_9FLAO</name>
<sequence length="97" mass="10812">MTKEVAVQSVKDTKSRDLALSLIFDGIGMMSYLVPFFGALSDVIWAPIAGLIMLRMYKGTVGAVSGVLVFIEELMPGLDFIPTFTITWIYKYIIKKE</sequence>
<gene>
    <name evidence="1" type="ORF">M0M57_13725</name>
</gene>
<protein>
    <submittedName>
        <fullName evidence="1">Uncharacterized protein</fullName>
    </submittedName>
</protein>